<dbReference type="InterPro" id="IPR050515">
    <property type="entry name" value="Beta-lactam/transpept"/>
</dbReference>
<dbReference type="PANTHER" id="PTHR30627:SF2">
    <property type="entry name" value="PEPTIDOGLYCAN D,D-TRANSPEPTIDASE MRDA"/>
    <property type="match status" value="1"/>
</dbReference>
<sequence length="675" mass="75433">MLEQEDNLRLKRLPFIYLLVFLAMLGLVIRLGVLQIVHRQEYKEAANQVQYTKIPLLPRRGYLYDAHMRLLAYNQPVYNLVYMRVAKMPPLTQKQISQLAKGLGVAAKPLQAAAETEHTCDDPAILLEALNEKQIAYVSEHQSQYPGLRIVESTRRCYPYGPLAGHLLGYVHPQSPEEVAYYQKKHYLSSQRVGLTGVEESYEALLQGSVGYEVWKINPFGIPTRLMGVDPQPQAGQSLRLTFDSRLQAEGQNLVAQEVQRVRQQQGQHLVDAEAVMLDVHTGAVKMMISYPYIDPNWFVNPILYKKHSHYLNNPILTPAINHSLSSPRYPGSTVKPINIIAGLMNHVITPSTTIFDEGHEMVGTYNAHDWKWNGHGLVDAKRAIEVSCDTFMYDLGMWLAEWHDHQPAGEKFSYWYTHERILGLQKLFDWEWKFGLGPKTGIDLPGEVTGRFYTDDVIHHDIAPYDVVGMDKAIAKGKFLPNHGLLYDNAFAAIGQMQEFTPLQLAVSAMMIANGGEFITPHIVDAILTPDGKKVVQTVAVQRHSLHIPKTYMRVVQEGMEAATTHKEGTATRFFVGSAYKVAGKTGTAEISQFGKKTDISLFVGYAPAIHPQVAIAVMVPGSAGTSDAAVPLAKKLLDAYFCLSAPHGSNHSLANDATEWLQSFAYRTTEEAN</sequence>
<dbReference type="GO" id="GO:0005886">
    <property type="term" value="C:plasma membrane"/>
    <property type="evidence" value="ECO:0007669"/>
    <property type="project" value="UniProtKB-SubCell"/>
</dbReference>
<dbReference type="InterPro" id="IPR001460">
    <property type="entry name" value="PCN-bd_Tpept"/>
</dbReference>
<dbReference type="Gene3D" id="3.30.1390.30">
    <property type="entry name" value="Penicillin-binding protein 2a, domain 3"/>
    <property type="match status" value="1"/>
</dbReference>
<dbReference type="OrthoDB" id="2378949at2"/>
<reference evidence="15" key="1">
    <citation type="submission" date="2016-11" db="EMBL/GenBank/DDBJ databases">
        <authorList>
            <person name="Varghese N."/>
            <person name="Submissions S."/>
        </authorList>
    </citation>
    <scope>NUCLEOTIDE SEQUENCE [LARGE SCALE GENOMIC DNA]</scope>
    <source>
        <strain evidence="15">USBA-503</strain>
    </source>
</reference>
<dbReference type="Gene3D" id="3.40.710.10">
    <property type="entry name" value="DD-peptidase/beta-lactamase superfamily"/>
    <property type="match status" value="1"/>
</dbReference>
<feature type="domain" description="Penicillin-binding protein transpeptidase" evidence="12">
    <location>
        <begin position="275"/>
        <end position="639"/>
    </location>
</feature>
<organism evidence="14 15">
    <name type="scientific">Alicyclobacillus tolerans</name>
    <dbReference type="NCBI Taxonomy" id="90970"/>
    <lineage>
        <taxon>Bacteria</taxon>
        <taxon>Bacillati</taxon>
        <taxon>Bacillota</taxon>
        <taxon>Bacilli</taxon>
        <taxon>Bacillales</taxon>
        <taxon>Alicyclobacillaceae</taxon>
        <taxon>Alicyclobacillus</taxon>
    </lineage>
</organism>
<dbReference type="Proteomes" id="UP000184016">
    <property type="component" value="Unassembled WGS sequence"/>
</dbReference>
<evidence type="ECO:0000256" key="2">
    <source>
        <dbReference type="ARBA" id="ARBA00004236"/>
    </source>
</evidence>
<dbReference type="InterPro" id="IPR012338">
    <property type="entry name" value="Beta-lactam/transpept-like"/>
</dbReference>
<dbReference type="EMBL" id="FRAF01000002">
    <property type="protein sequence ID" value="SHJ67858.1"/>
    <property type="molecule type" value="Genomic_DNA"/>
</dbReference>
<keyword evidence="8 11" id="KW-1133">Transmembrane helix</keyword>
<dbReference type="PANTHER" id="PTHR30627">
    <property type="entry name" value="PEPTIDOGLYCAN D,D-TRANSPEPTIDASE"/>
    <property type="match status" value="1"/>
</dbReference>
<feature type="domain" description="Penicillin-binding protein dimerisation" evidence="13">
    <location>
        <begin position="58"/>
        <end position="221"/>
    </location>
</feature>
<keyword evidence="5 11" id="KW-0812">Transmembrane</keyword>
<dbReference type="GO" id="GO:0008658">
    <property type="term" value="F:penicillin binding"/>
    <property type="evidence" value="ECO:0007669"/>
    <property type="project" value="InterPro"/>
</dbReference>
<protein>
    <submittedName>
        <fullName evidence="14">Penicillin-binding protein 2</fullName>
    </submittedName>
</protein>
<comment type="subcellular location">
    <subcellularLocation>
        <location evidence="2">Cell membrane</location>
    </subcellularLocation>
    <subcellularLocation>
        <location evidence="1">Membrane</location>
        <topology evidence="1">Single-pass membrane protein</topology>
    </subcellularLocation>
</comment>
<dbReference type="Pfam" id="PF03717">
    <property type="entry name" value="PBP_dimer"/>
    <property type="match status" value="1"/>
</dbReference>
<dbReference type="RefSeq" id="WP_072872888.1">
    <property type="nucleotide sequence ID" value="NZ_FRAF01000002.1"/>
</dbReference>
<dbReference type="InterPro" id="IPR036138">
    <property type="entry name" value="PBP_dimer_sf"/>
</dbReference>
<name>A0A1M6L9F4_9BACL</name>
<keyword evidence="7" id="KW-0573">Peptidoglycan synthesis</keyword>
<evidence type="ECO:0000256" key="10">
    <source>
        <dbReference type="ARBA" id="ARBA00023316"/>
    </source>
</evidence>
<keyword evidence="4" id="KW-1003">Cell membrane</keyword>
<keyword evidence="9 11" id="KW-0472">Membrane</keyword>
<dbReference type="GO" id="GO:0008360">
    <property type="term" value="P:regulation of cell shape"/>
    <property type="evidence" value="ECO:0007669"/>
    <property type="project" value="UniProtKB-KW"/>
</dbReference>
<dbReference type="GO" id="GO:0071555">
    <property type="term" value="P:cell wall organization"/>
    <property type="evidence" value="ECO:0007669"/>
    <property type="project" value="UniProtKB-KW"/>
</dbReference>
<evidence type="ECO:0000256" key="11">
    <source>
        <dbReference type="SAM" id="Phobius"/>
    </source>
</evidence>
<comment type="similarity">
    <text evidence="3">Belongs to the transpeptidase family.</text>
</comment>
<dbReference type="Pfam" id="PF00905">
    <property type="entry name" value="Transpeptidase"/>
    <property type="match status" value="1"/>
</dbReference>
<dbReference type="Gene3D" id="3.90.1310.10">
    <property type="entry name" value="Penicillin-binding protein 2a (Domain 2)"/>
    <property type="match status" value="1"/>
</dbReference>
<evidence type="ECO:0000313" key="14">
    <source>
        <dbReference type="EMBL" id="SHJ67858.1"/>
    </source>
</evidence>
<evidence type="ECO:0000259" key="13">
    <source>
        <dbReference type="Pfam" id="PF03717"/>
    </source>
</evidence>
<dbReference type="GO" id="GO:0071972">
    <property type="term" value="F:peptidoglycan L,D-transpeptidase activity"/>
    <property type="evidence" value="ECO:0007669"/>
    <property type="project" value="TreeGrafter"/>
</dbReference>
<dbReference type="SUPFAM" id="SSF56519">
    <property type="entry name" value="Penicillin binding protein dimerisation domain"/>
    <property type="match status" value="1"/>
</dbReference>
<accession>A0A1M6L9F4</accession>
<evidence type="ECO:0000256" key="6">
    <source>
        <dbReference type="ARBA" id="ARBA00022960"/>
    </source>
</evidence>
<proteinExistence type="inferred from homology"/>
<keyword evidence="15" id="KW-1185">Reference proteome</keyword>
<dbReference type="AlphaFoldDB" id="A0A1M6L9F4"/>
<evidence type="ECO:0000256" key="8">
    <source>
        <dbReference type="ARBA" id="ARBA00022989"/>
    </source>
</evidence>
<evidence type="ECO:0000313" key="15">
    <source>
        <dbReference type="Proteomes" id="UP000184016"/>
    </source>
</evidence>
<evidence type="ECO:0000256" key="5">
    <source>
        <dbReference type="ARBA" id="ARBA00022692"/>
    </source>
</evidence>
<gene>
    <name evidence="14" type="ORF">SAMN05443507_102139</name>
</gene>
<evidence type="ECO:0000256" key="1">
    <source>
        <dbReference type="ARBA" id="ARBA00004167"/>
    </source>
</evidence>
<feature type="transmembrane region" description="Helical" evidence="11">
    <location>
        <begin position="15"/>
        <end position="33"/>
    </location>
</feature>
<dbReference type="InterPro" id="IPR005311">
    <property type="entry name" value="PBP_dimer"/>
</dbReference>
<keyword evidence="10" id="KW-0961">Cell wall biogenesis/degradation</keyword>
<evidence type="ECO:0000256" key="4">
    <source>
        <dbReference type="ARBA" id="ARBA00022475"/>
    </source>
</evidence>
<keyword evidence="6" id="KW-0133">Cell shape</keyword>
<dbReference type="SUPFAM" id="SSF56601">
    <property type="entry name" value="beta-lactamase/transpeptidase-like"/>
    <property type="match status" value="1"/>
</dbReference>
<dbReference type="GO" id="GO:0009252">
    <property type="term" value="P:peptidoglycan biosynthetic process"/>
    <property type="evidence" value="ECO:0007669"/>
    <property type="project" value="UniProtKB-KW"/>
</dbReference>
<evidence type="ECO:0000256" key="9">
    <source>
        <dbReference type="ARBA" id="ARBA00023136"/>
    </source>
</evidence>
<evidence type="ECO:0000256" key="3">
    <source>
        <dbReference type="ARBA" id="ARBA00007171"/>
    </source>
</evidence>
<evidence type="ECO:0000259" key="12">
    <source>
        <dbReference type="Pfam" id="PF00905"/>
    </source>
</evidence>
<evidence type="ECO:0000256" key="7">
    <source>
        <dbReference type="ARBA" id="ARBA00022984"/>
    </source>
</evidence>
<dbReference type="STRING" id="1830138.SAMN05443507_102139"/>